<evidence type="ECO:0000313" key="2">
    <source>
        <dbReference type="EMBL" id="CAB1439427.1"/>
    </source>
</evidence>
<protein>
    <submittedName>
        <fullName evidence="2">Uncharacterized protein</fullName>
    </submittedName>
</protein>
<feature type="coiled-coil region" evidence="1">
    <location>
        <begin position="31"/>
        <end position="58"/>
    </location>
</feature>
<keyword evidence="1" id="KW-0175">Coiled coil</keyword>
<dbReference type="EMBL" id="CADEAL010002280">
    <property type="protein sequence ID" value="CAB1439427.1"/>
    <property type="molecule type" value="Genomic_DNA"/>
</dbReference>
<sequence>MYSMCITATLEPNVGLYTARDEDQKVEWELVRRMEDVVAQYREEGAAYRRELETILRQVETEAILAGLDPAPSPACHIAPKRQVSTAQILRAAQKVMLAERPACHTVSTAPIWRPHVAPNRPPPREKPAAAALPILRRRALLRLVEGAALAPRPLFWHPGGQGADACSTCPVSPGGGEADACSPCPMYRPWAGSQGATAVSPTYPASGETLQTTTPIGSTSGEARGTKVNQPEIEWMIPVIDKHQVVHFQVSMYDAKTFESFKTDQ</sequence>
<proteinExistence type="predicted"/>
<gene>
    <name evidence="2" type="ORF">PLEPLA_LOCUS27219</name>
</gene>
<dbReference type="AlphaFoldDB" id="A0A9N7UZJ6"/>
<evidence type="ECO:0000256" key="1">
    <source>
        <dbReference type="SAM" id="Coils"/>
    </source>
</evidence>
<comment type="caution">
    <text evidence="2">The sequence shown here is derived from an EMBL/GenBank/DDBJ whole genome shotgun (WGS) entry which is preliminary data.</text>
</comment>
<organism evidence="2 3">
    <name type="scientific">Pleuronectes platessa</name>
    <name type="common">European plaice</name>
    <dbReference type="NCBI Taxonomy" id="8262"/>
    <lineage>
        <taxon>Eukaryota</taxon>
        <taxon>Metazoa</taxon>
        <taxon>Chordata</taxon>
        <taxon>Craniata</taxon>
        <taxon>Vertebrata</taxon>
        <taxon>Euteleostomi</taxon>
        <taxon>Actinopterygii</taxon>
        <taxon>Neopterygii</taxon>
        <taxon>Teleostei</taxon>
        <taxon>Neoteleostei</taxon>
        <taxon>Acanthomorphata</taxon>
        <taxon>Carangaria</taxon>
        <taxon>Pleuronectiformes</taxon>
        <taxon>Pleuronectoidei</taxon>
        <taxon>Pleuronectidae</taxon>
        <taxon>Pleuronectes</taxon>
    </lineage>
</organism>
<reference evidence="2" key="1">
    <citation type="submission" date="2020-03" db="EMBL/GenBank/DDBJ databases">
        <authorList>
            <person name="Weist P."/>
        </authorList>
    </citation>
    <scope>NUCLEOTIDE SEQUENCE</scope>
</reference>
<keyword evidence="3" id="KW-1185">Reference proteome</keyword>
<name>A0A9N7UZJ6_PLEPL</name>
<accession>A0A9N7UZJ6</accession>
<evidence type="ECO:0000313" key="3">
    <source>
        <dbReference type="Proteomes" id="UP001153269"/>
    </source>
</evidence>
<dbReference type="Proteomes" id="UP001153269">
    <property type="component" value="Unassembled WGS sequence"/>
</dbReference>